<dbReference type="Proteomes" id="UP000887579">
    <property type="component" value="Unplaced"/>
</dbReference>
<evidence type="ECO:0000313" key="2">
    <source>
        <dbReference type="WBParaSite" id="ES5_v2.g5628.t1"/>
    </source>
</evidence>
<proteinExistence type="predicted"/>
<name>A0AC34GNY4_9BILA</name>
<dbReference type="WBParaSite" id="ES5_v2.g5628.t1">
    <property type="protein sequence ID" value="ES5_v2.g5628.t1"/>
    <property type="gene ID" value="ES5_v2.g5628"/>
</dbReference>
<accession>A0AC34GNY4</accession>
<sequence>MSADKSGDSAKNQENIVQGFRVLREQQQHILSELKTTEGNLREIFGVLNALKNFDQKGTAFYRLNDILIENNVEEHYHDKVELFNRLSAEMKKLNDLLIRKSEELANYQKTNNIRVLTEQEVADLEQKNMIQSN</sequence>
<organism evidence="1 2">
    <name type="scientific">Panagrolaimus sp. ES5</name>
    <dbReference type="NCBI Taxonomy" id="591445"/>
    <lineage>
        <taxon>Eukaryota</taxon>
        <taxon>Metazoa</taxon>
        <taxon>Ecdysozoa</taxon>
        <taxon>Nematoda</taxon>
        <taxon>Chromadorea</taxon>
        <taxon>Rhabditida</taxon>
        <taxon>Tylenchina</taxon>
        <taxon>Panagrolaimomorpha</taxon>
        <taxon>Panagrolaimoidea</taxon>
        <taxon>Panagrolaimidae</taxon>
        <taxon>Panagrolaimus</taxon>
    </lineage>
</organism>
<evidence type="ECO:0000313" key="1">
    <source>
        <dbReference type="Proteomes" id="UP000887579"/>
    </source>
</evidence>
<protein>
    <submittedName>
        <fullName evidence="2">Uncharacterized protein</fullName>
    </submittedName>
</protein>
<reference evidence="2" key="1">
    <citation type="submission" date="2022-11" db="UniProtKB">
        <authorList>
            <consortium name="WormBaseParasite"/>
        </authorList>
    </citation>
    <scope>IDENTIFICATION</scope>
</reference>